<gene>
    <name evidence="3" type="ORF">FPE01S_03_05500</name>
</gene>
<protein>
    <submittedName>
        <fullName evidence="3">Putative two-component response regulator</fullName>
    </submittedName>
</protein>
<comment type="caution">
    <text evidence="3">The sequence shown here is derived from an EMBL/GenBank/DDBJ whole genome shotgun (WGS) entry which is preliminary data.</text>
</comment>
<dbReference type="Pfam" id="PF00072">
    <property type="entry name" value="Response_reg"/>
    <property type="match status" value="1"/>
</dbReference>
<sequence length="127" mass="14793">MFKILLVDDDEDDRLLFMDAIQEIDTSITCDETVNGLEALAYLRTASKLPDVIFLDLNMPRMNGYEFLTALQQHDDLSGIPIVIITTSRIRSEQERTKQLGARHFFAKPDDYNRLKRDLQQILQDFR</sequence>
<dbReference type="InterPro" id="IPR001789">
    <property type="entry name" value="Sig_transdc_resp-reg_receiver"/>
</dbReference>
<dbReference type="Proteomes" id="UP000033121">
    <property type="component" value="Unassembled WGS sequence"/>
</dbReference>
<evidence type="ECO:0000256" key="1">
    <source>
        <dbReference type="PROSITE-ProRule" id="PRU00169"/>
    </source>
</evidence>
<feature type="modified residue" description="4-aspartylphosphate" evidence="1">
    <location>
        <position position="56"/>
    </location>
</feature>
<dbReference type="PANTHER" id="PTHR44520:SF2">
    <property type="entry name" value="RESPONSE REGULATOR RCP1"/>
    <property type="match status" value="1"/>
</dbReference>
<dbReference type="RefSeq" id="WP_046370428.1">
    <property type="nucleotide sequence ID" value="NZ_BBWV01000003.1"/>
</dbReference>
<dbReference type="PROSITE" id="PS50110">
    <property type="entry name" value="RESPONSE_REGULATORY"/>
    <property type="match status" value="1"/>
</dbReference>
<keyword evidence="1" id="KW-0597">Phosphoprotein</keyword>
<dbReference type="Gene3D" id="3.40.50.2300">
    <property type="match status" value="1"/>
</dbReference>
<dbReference type="STRING" id="1220578.FPE01S_03_05500"/>
<dbReference type="AlphaFoldDB" id="A0A0E9N400"/>
<dbReference type="SUPFAM" id="SSF52172">
    <property type="entry name" value="CheY-like"/>
    <property type="match status" value="1"/>
</dbReference>
<evidence type="ECO:0000259" key="2">
    <source>
        <dbReference type="PROSITE" id="PS50110"/>
    </source>
</evidence>
<organism evidence="3 4">
    <name type="scientific">Flavihumibacter petaseus NBRC 106054</name>
    <dbReference type="NCBI Taxonomy" id="1220578"/>
    <lineage>
        <taxon>Bacteria</taxon>
        <taxon>Pseudomonadati</taxon>
        <taxon>Bacteroidota</taxon>
        <taxon>Chitinophagia</taxon>
        <taxon>Chitinophagales</taxon>
        <taxon>Chitinophagaceae</taxon>
        <taxon>Flavihumibacter</taxon>
    </lineage>
</organism>
<evidence type="ECO:0000313" key="3">
    <source>
        <dbReference type="EMBL" id="GAO44513.1"/>
    </source>
</evidence>
<keyword evidence="4" id="KW-1185">Reference proteome</keyword>
<reference evidence="3 4" key="1">
    <citation type="submission" date="2015-04" db="EMBL/GenBank/DDBJ databases">
        <title>Whole genome shotgun sequence of Flavihumibacter petaseus NBRC 106054.</title>
        <authorList>
            <person name="Miyazawa S."/>
            <person name="Hosoyama A."/>
            <person name="Hashimoto M."/>
            <person name="Noguchi M."/>
            <person name="Tsuchikane K."/>
            <person name="Ohji S."/>
            <person name="Yamazoe A."/>
            <person name="Ichikawa N."/>
            <person name="Kimura A."/>
            <person name="Fujita N."/>
        </authorList>
    </citation>
    <scope>NUCLEOTIDE SEQUENCE [LARGE SCALE GENOMIC DNA]</scope>
    <source>
        <strain evidence="3 4">NBRC 106054</strain>
    </source>
</reference>
<dbReference type="GO" id="GO:0000160">
    <property type="term" value="P:phosphorelay signal transduction system"/>
    <property type="evidence" value="ECO:0007669"/>
    <property type="project" value="InterPro"/>
</dbReference>
<accession>A0A0E9N400</accession>
<dbReference type="InterPro" id="IPR011006">
    <property type="entry name" value="CheY-like_superfamily"/>
</dbReference>
<feature type="domain" description="Response regulatory" evidence="2">
    <location>
        <begin position="3"/>
        <end position="123"/>
    </location>
</feature>
<dbReference type="PANTHER" id="PTHR44520">
    <property type="entry name" value="RESPONSE REGULATOR RCP1-RELATED"/>
    <property type="match status" value="1"/>
</dbReference>
<proteinExistence type="predicted"/>
<evidence type="ECO:0000313" key="4">
    <source>
        <dbReference type="Proteomes" id="UP000033121"/>
    </source>
</evidence>
<dbReference type="InterPro" id="IPR052893">
    <property type="entry name" value="TCS_response_regulator"/>
</dbReference>
<dbReference type="SMART" id="SM00448">
    <property type="entry name" value="REC"/>
    <property type="match status" value="1"/>
</dbReference>
<name>A0A0E9N400_9BACT</name>
<dbReference type="EMBL" id="BBWV01000003">
    <property type="protein sequence ID" value="GAO44513.1"/>
    <property type="molecule type" value="Genomic_DNA"/>
</dbReference>
<dbReference type="OrthoDB" id="7631574at2"/>